<evidence type="ECO:0000313" key="3">
    <source>
        <dbReference type="Proteomes" id="UP000244722"/>
    </source>
</evidence>
<gene>
    <name evidence="2" type="ORF">B9Z19DRAFT_454282</name>
</gene>
<evidence type="ECO:0000313" key="2">
    <source>
        <dbReference type="EMBL" id="PUU74388.1"/>
    </source>
</evidence>
<protein>
    <submittedName>
        <fullName evidence="2">Uncharacterized protein</fullName>
    </submittedName>
</protein>
<reference evidence="2 3" key="1">
    <citation type="submission" date="2017-04" db="EMBL/GenBank/DDBJ databases">
        <title>Draft genome sequence of Tuber borchii Vittad., a whitish edible truffle.</title>
        <authorList>
            <consortium name="DOE Joint Genome Institute"/>
            <person name="Murat C."/>
            <person name="Kuo A."/>
            <person name="Barry K.W."/>
            <person name="Clum A."/>
            <person name="Dockter R.B."/>
            <person name="Fauchery L."/>
            <person name="Iotti M."/>
            <person name="Kohler A."/>
            <person name="Labutti K."/>
            <person name="Lindquist E.A."/>
            <person name="Lipzen A."/>
            <person name="Ohm R.A."/>
            <person name="Wang M."/>
            <person name="Grigoriev I.V."/>
            <person name="Zambonelli A."/>
            <person name="Martin F.M."/>
        </authorList>
    </citation>
    <scope>NUCLEOTIDE SEQUENCE [LARGE SCALE GENOMIC DNA]</scope>
    <source>
        <strain evidence="2 3">Tbo3840</strain>
    </source>
</reference>
<keyword evidence="3" id="KW-1185">Reference proteome</keyword>
<dbReference type="EMBL" id="NESQ01000303">
    <property type="protein sequence ID" value="PUU74388.1"/>
    <property type="molecule type" value="Genomic_DNA"/>
</dbReference>
<feature type="signal peptide" evidence="1">
    <location>
        <begin position="1"/>
        <end position="21"/>
    </location>
</feature>
<dbReference type="Proteomes" id="UP000244722">
    <property type="component" value="Unassembled WGS sequence"/>
</dbReference>
<organism evidence="2 3">
    <name type="scientific">Tuber borchii</name>
    <name type="common">White truffle</name>
    <dbReference type="NCBI Taxonomy" id="42251"/>
    <lineage>
        <taxon>Eukaryota</taxon>
        <taxon>Fungi</taxon>
        <taxon>Dikarya</taxon>
        <taxon>Ascomycota</taxon>
        <taxon>Pezizomycotina</taxon>
        <taxon>Pezizomycetes</taxon>
        <taxon>Pezizales</taxon>
        <taxon>Tuberaceae</taxon>
        <taxon>Tuber</taxon>
    </lineage>
</organism>
<comment type="caution">
    <text evidence="2">The sequence shown here is derived from an EMBL/GenBank/DDBJ whole genome shotgun (WGS) entry which is preliminary data.</text>
</comment>
<dbReference type="AlphaFoldDB" id="A0A2T6ZFW0"/>
<name>A0A2T6ZFW0_TUBBO</name>
<sequence>MGVIQLFTILICAIIPHLVAMKGHVLRELAESPTENNRDEISICCRGLFLYSTVHTSVQYIRQQETIQSTQNLMMVIAIAEIVGYHGLSAEA</sequence>
<keyword evidence="1" id="KW-0732">Signal</keyword>
<evidence type="ECO:0000256" key="1">
    <source>
        <dbReference type="SAM" id="SignalP"/>
    </source>
</evidence>
<feature type="chain" id="PRO_5015543461" evidence="1">
    <location>
        <begin position="22"/>
        <end position="92"/>
    </location>
</feature>
<accession>A0A2T6ZFW0</accession>
<proteinExistence type="predicted"/>